<dbReference type="PROSITE" id="PS00624">
    <property type="entry name" value="GMC_OXRED_2"/>
    <property type="match status" value="1"/>
</dbReference>
<organism evidence="7 8">
    <name type="scientific">Neoarthrinium moseri</name>
    <dbReference type="NCBI Taxonomy" id="1658444"/>
    <lineage>
        <taxon>Eukaryota</taxon>
        <taxon>Fungi</taxon>
        <taxon>Dikarya</taxon>
        <taxon>Ascomycota</taxon>
        <taxon>Pezizomycotina</taxon>
        <taxon>Sordariomycetes</taxon>
        <taxon>Xylariomycetidae</taxon>
        <taxon>Amphisphaeriales</taxon>
        <taxon>Apiosporaceae</taxon>
        <taxon>Neoarthrinium</taxon>
    </lineage>
</organism>
<dbReference type="InterPro" id="IPR012132">
    <property type="entry name" value="GMC_OxRdtase"/>
</dbReference>
<feature type="signal peptide" evidence="5">
    <location>
        <begin position="1"/>
        <end position="22"/>
    </location>
</feature>
<comment type="caution">
    <text evidence="7">The sequence shown here is derived from an EMBL/GenBank/DDBJ whole genome shotgun (WGS) entry which is preliminary data.</text>
</comment>
<evidence type="ECO:0000313" key="8">
    <source>
        <dbReference type="Proteomes" id="UP000829685"/>
    </source>
</evidence>
<dbReference type="Pfam" id="PF00732">
    <property type="entry name" value="GMC_oxred_N"/>
    <property type="match status" value="1"/>
</dbReference>
<evidence type="ECO:0000256" key="5">
    <source>
        <dbReference type="SAM" id="SignalP"/>
    </source>
</evidence>
<feature type="binding site" evidence="3">
    <location>
        <position position="262"/>
    </location>
    <ligand>
        <name>FAD</name>
        <dbReference type="ChEBI" id="CHEBI:57692"/>
    </ligand>
</feature>
<dbReference type="InterPro" id="IPR000172">
    <property type="entry name" value="GMC_OxRdtase_N"/>
</dbReference>
<dbReference type="Proteomes" id="UP000829685">
    <property type="component" value="Unassembled WGS sequence"/>
</dbReference>
<keyword evidence="3" id="KW-0285">Flavoprotein</keyword>
<comment type="cofactor">
    <cofactor evidence="3">
        <name>FAD</name>
        <dbReference type="ChEBI" id="CHEBI:57692"/>
    </cofactor>
</comment>
<feature type="binding site" evidence="3">
    <location>
        <position position="119"/>
    </location>
    <ligand>
        <name>FAD</name>
        <dbReference type="ChEBI" id="CHEBI:57692"/>
    </ligand>
</feature>
<feature type="region of interest" description="Disordered" evidence="4">
    <location>
        <begin position="616"/>
        <end position="637"/>
    </location>
</feature>
<dbReference type="PANTHER" id="PTHR11552:SF115">
    <property type="entry name" value="DEHYDROGENASE XPTC-RELATED"/>
    <property type="match status" value="1"/>
</dbReference>
<dbReference type="Gene3D" id="3.30.560.10">
    <property type="entry name" value="Glucose Oxidase, domain 3"/>
    <property type="match status" value="1"/>
</dbReference>
<evidence type="ECO:0000256" key="2">
    <source>
        <dbReference type="PIRSR" id="PIRSR000137-1"/>
    </source>
</evidence>
<reference evidence="7" key="1">
    <citation type="submission" date="2021-03" db="EMBL/GenBank/DDBJ databases">
        <title>Revisited historic fungal species revealed as producer of novel bioactive compounds through whole genome sequencing and comparative genomics.</title>
        <authorList>
            <person name="Vignolle G.A."/>
            <person name="Hochenegger N."/>
            <person name="Mach R.L."/>
            <person name="Mach-Aigner A.R."/>
            <person name="Javad Rahimi M."/>
            <person name="Salim K.A."/>
            <person name="Chan C.M."/>
            <person name="Lim L.B.L."/>
            <person name="Cai F."/>
            <person name="Druzhinina I.S."/>
            <person name="U'Ren J.M."/>
            <person name="Derntl C."/>
        </authorList>
    </citation>
    <scope>NUCLEOTIDE SEQUENCE</scope>
    <source>
        <strain evidence="7">TUCIM 5799</strain>
    </source>
</reference>
<keyword evidence="5" id="KW-0732">Signal</keyword>
<accession>A0A9P9WE96</accession>
<feature type="active site" description="Proton donor" evidence="2">
    <location>
        <position position="554"/>
    </location>
</feature>
<evidence type="ECO:0000313" key="7">
    <source>
        <dbReference type="EMBL" id="KAI1859358.1"/>
    </source>
</evidence>
<comment type="similarity">
    <text evidence="1">Belongs to the GMC oxidoreductase family.</text>
</comment>
<evidence type="ECO:0000259" key="6">
    <source>
        <dbReference type="PROSITE" id="PS00624"/>
    </source>
</evidence>
<feature type="chain" id="PRO_5040315594" description="Glucose-methanol-choline oxidoreductase N-terminal domain-containing protein" evidence="5">
    <location>
        <begin position="23"/>
        <end position="637"/>
    </location>
</feature>
<dbReference type="GO" id="GO:0016614">
    <property type="term" value="F:oxidoreductase activity, acting on CH-OH group of donors"/>
    <property type="evidence" value="ECO:0007669"/>
    <property type="project" value="InterPro"/>
</dbReference>
<name>A0A9P9WE96_9PEZI</name>
<dbReference type="GO" id="GO:0050660">
    <property type="term" value="F:flavin adenine dinucleotide binding"/>
    <property type="evidence" value="ECO:0007669"/>
    <property type="project" value="InterPro"/>
</dbReference>
<proteinExistence type="inferred from homology"/>
<dbReference type="Gene3D" id="3.50.50.60">
    <property type="entry name" value="FAD/NAD(P)-binding domain"/>
    <property type="match status" value="1"/>
</dbReference>
<dbReference type="Pfam" id="PF05199">
    <property type="entry name" value="GMC_oxred_C"/>
    <property type="match status" value="1"/>
</dbReference>
<gene>
    <name evidence="7" type="ORF">JX265_010361</name>
</gene>
<dbReference type="SUPFAM" id="SSF54373">
    <property type="entry name" value="FAD-linked reductases, C-terminal domain"/>
    <property type="match status" value="1"/>
</dbReference>
<feature type="active site" description="Proton acceptor" evidence="2">
    <location>
        <position position="597"/>
    </location>
</feature>
<keyword evidence="8" id="KW-1185">Reference proteome</keyword>
<dbReference type="PANTHER" id="PTHR11552">
    <property type="entry name" value="GLUCOSE-METHANOL-CHOLINE GMC OXIDOREDUCTASE"/>
    <property type="match status" value="1"/>
</dbReference>
<dbReference type="PIRSF" id="PIRSF000137">
    <property type="entry name" value="Alcohol_oxidase"/>
    <property type="match status" value="1"/>
</dbReference>
<dbReference type="EMBL" id="JAFIMR010000034">
    <property type="protein sequence ID" value="KAI1859358.1"/>
    <property type="molecule type" value="Genomic_DNA"/>
</dbReference>
<sequence>MQLNIIHLATQVLLAIPSSCHPQSRDWRNWQVDATTVQDTYDYIVVGGGQSGLVVANRLSEDANASVLVVEYGHFDNNPEQIQPSSVRNGWPPQDLYNLSSVPQVALLNRVQKVYSAAVVGGGSTVNGMMLHRGAADDYNNWALLNNDTGWSFEGLLPYFVKPSQALVDQFNMTWDADVYGQGPIHVSFARFQYPGLLPQWAGMEEVGVAPQVEGAGGHGYGVYWYPNAIDDATVTRSYAVSGYYAPVAERPNLSLLTGHRVNEILLDETFRATSILVQPRGDHEPTEIMTLEARKEIVLAAGALHSPQILQRSGVGPSALLRDYGIKVLVDLPGVGSNLQDHPINHLTFNYTKNLDPNPTDMQSNASFIEWASQVWEESRKGPLSTTTGNTAAVVPLRQVAPDTWDDIARELSNQNATLFLPQSYTKEQIAGYEAQRLLLADSFSRTDNAVVEVPFSGASSFILMMTKEVSRGTVLLDPDDWYGNPIVDYHTFENPVDSRIMVESFKFGRRWHQTAAIIQTFAPVEDSPGVNITSDEALLKFVTNTTSSSTGHMSGTCAMMPRHLGGVVGPDLLVHGITGLSIVDASIIPLIPGAHTCGTVYAIAEKAADLIKRRHRAKPPSPDSFNLPLRMETPR</sequence>
<dbReference type="InterPro" id="IPR036188">
    <property type="entry name" value="FAD/NAD-bd_sf"/>
</dbReference>
<feature type="domain" description="Glucose-methanol-choline oxidoreductase N-terminal" evidence="6">
    <location>
        <begin position="303"/>
        <end position="317"/>
    </location>
</feature>
<dbReference type="SUPFAM" id="SSF51905">
    <property type="entry name" value="FAD/NAD(P)-binding domain"/>
    <property type="match status" value="1"/>
</dbReference>
<evidence type="ECO:0000256" key="1">
    <source>
        <dbReference type="ARBA" id="ARBA00010790"/>
    </source>
</evidence>
<evidence type="ECO:0000256" key="3">
    <source>
        <dbReference type="PIRSR" id="PIRSR000137-2"/>
    </source>
</evidence>
<dbReference type="AlphaFoldDB" id="A0A9P9WE96"/>
<keyword evidence="3" id="KW-0274">FAD</keyword>
<protein>
    <recommendedName>
        <fullName evidence="6">Glucose-methanol-choline oxidoreductase N-terminal domain-containing protein</fullName>
    </recommendedName>
</protein>
<dbReference type="GO" id="GO:0044550">
    <property type="term" value="P:secondary metabolite biosynthetic process"/>
    <property type="evidence" value="ECO:0007669"/>
    <property type="project" value="TreeGrafter"/>
</dbReference>
<evidence type="ECO:0000256" key="4">
    <source>
        <dbReference type="SAM" id="MobiDB-lite"/>
    </source>
</evidence>
<dbReference type="InterPro" id="IPR007867">
    <property type="entry name" value="GMC_OxRtase_C"/>
</dbReference>